<dbReference type="AlphaFoldDB" id="A0ABC8T729"/>
<feature type="region of interest" description="Disordered" evidence="1">
    <location>
        <begin position="28"/>
        <end position="51"/>
    </location>
</feature>
<dbReference type="EMBL" id="CAUOFW020004095">
    <property type="protein sequence ID" value="CAK9163800.1"/>
    <property type="molecule type" value="Genomic_DNA"/>
</dbReference>
<comment type="caution">
    <text evidence="2">The sequence shown here is derived from an EMBL/GenBank/DDBJ whole genome shotgun (WGS) entry which is preliminary data.</text>
</comment>
<feature type="non-terminal residue" evidence="2">
    <location>
        <position position="1"/>
    </location>
</feature>
<gene>
    <name evidence="2" type="ORF">ILEXP_LOCUS32861</name>
</gene>
<name>A0ABC8T729_9AQUA</name>
<reference evidence="2 3" key="1">
    <citation type="submission" date="2024-02" db="EMBL/GenBank/DDBJ databases">
        <authorList>
            <person name="Vignale AGUSTIN F."/>
            <person name="Sosa J E."/>
            <person name="Modenutti C."/>
        </authorList>
    </citation>
    <scope>NUCLEOTIDE SEQUENCE [LARGE SCALE GENOMIC DNA]</scope>
</reference>
<accession>A0ABC8T729</accession>
<dbReference type="Proteomes" id="UP001642360">
    <property type="component" value="Unassembled WGS sequence"/>
</dbReference>
<evidence type="ECO:0000313" key="2">
    <source>
        <dbReference type="EMBL" id="CAK9163800.1"/>
    </source>
</evidence>
<proteinExistence type="predicted"/>
<protein>
    <submittedName>
        <fullName evidence="2">Uncharacterized protein</fullName>
    </submittedName>
</protein>
<evidence type="ECO:0000313" key="3">
    <source>
        <dbReference type="Proteomes" id="UP001642360"/>
    </source>
</evidence>
<feature type="non-terminal residue" evidence="2">
    <location>
        <position position="51"/>
    </location>
</feature>
<organism evidence="2 3">
    <name type="scientific">Ilex paraguariensis</name>
    <name type="common">yerba mate</name>
    <dbReference type="NCBI Taxonomy" id="185542"/>
    <lineage>
        <taxon>Eukaryota</taxon>
        <taxon>Viridiplantae</taxon>
        <taxon>Streptophyta</taxon>
        <taxon>Embryophyta</taxon>
        <taxon>Tracheophyta</taxon>
        <taxon>Spermatophyta</taxon>
        <taxon>Magnoliopsida</taxon>
        <taxon>eudicotyledons</taxon>
        <taxon>Gunneridae</taxon>
        <taxon>Pentapetalae</taxon>
        <taxon>asterids</taxon>
        <taxon>campanulids</taxon>
        <taxon>Aquifoliales</taxon>
        <taxon>Aquifoliaceae</taxon>
        <taxon>Ilex</taxon>
    </lineage>
</organism>
<evidence type="ECO:0000256" key="1">
    <source>
        <dbReference type="SAM" id="MobiDB-lite"/>
    </source>
</evidence>
<sequence>EIRHESGPGWDGPGMRDLRIHVGSWYIKERETRKESGPGWDGPGKRELRTH</sequence>
<keyword evidence="3" id="KW-1185">Reference proteome</keyword>